<dbReference type="Gene3D" id="6.20.130.20">
    <property type="entry name" value="Mitochondrial ribosomal protein L55"/>
    <property type="match status" value="1"/>
</dbReference>
<evidence type="ECO:0000313" key="2">
    <source>
        <dbReference type="Proteomes" id="UP001607303"/>
    </source>
</evidence>
<name>A0ABD2CWP5_VESMC</name>
<gene>
    <name evidence="1" type="ORF">V1477_002514</name>
</gene>
<dbReference type="PANTHER" id="PTHR34095">
    <property type="entry name" value="39S RIBOSOMAL PROTEIN L55, MITOCHONDRIAL"/>
    <property type="match status" value="1"/>
</dbReference>
<evidence type="ECO:0008006" key="3">
    <source>
        <dbReference type="Google" id="ProtNLM"/>
    </source>
</evidence>
<dbReference type="AlphaFoldDB" id="A0ABD2CWP5"/>
<accession>A0ABD2CWP5</accession>
<dbReference type="InterPro" id="IPR018615">
    <property type="entry name" value="Ribosomal_mL55"/>
</dbReference>
<dbReference type="Pfam" id="PF09776">
    <property type="entry name" value="Mitoc_L55"/>
    <property type="match status" value="1"/>
</dbReference>
<evidence type="ECO:0000313" key="1">
    <source>
        <dbReference type="EMBL" id="KAL2749574.1"/>
    </source>
</evidence>
<dbReference type="EMBL" id="JAYRBN010000027">
    <property type="protein sequence ID" value="KAL2749574.1"/>
    <property type="molecule type" value="Genomic_DNA"/>
</dbReference>
<comment type="caution">
    <text evidence="1">The sequence shown here is derived from an EMBL/GenBank/DDBJ whole genome shotgun (WGS) entry which is preliminary data.</text>
</comment>
<proteinExistence type="predicted"/>
<sequence length="131" mass="15320">MTVTIVRFLSYITSSKENATKMNTSLLLRISRFKPILVKNLNCWTAAITKKHQNVYVNTYPTVLVLPDGSSINIEYNEPRKIIVLPIDISKLSEEQQKIMISKRKPKTKIVLDEEQEDDFNEMKYIKMKKR</sequence>
<organism evidence="1 2">
    <name type="scientific">Vespula maculifrons</name>
    <name type="common">Eastern yellow jacket</name>
    <name type="synonym">Wasp</name>
    <dbReference type="NCBI Taxonomy" id="7453"/>
    <lineage>
        <taxon>Eukaryota</taxon>
        <taxon>Metazoa</taxon>
        <taxon>Ecdysozoa</taxon>
        <taxon>Arthropoda</taxon>
        <taxon>Hexapoda</taxon>
        <taxon>Insecta</taxon>
        <taxon>Pterygota</taxon>
        <taxon>Neoptera</taxon>
        <taxon>Endopterygota</taxon>
        <taxon>Hymenoptera</taxon>
        <taxon>Apocrita</taxon>
        <taxon>Aculeata</taxon>
        <taxon>Vespoidea</taxon>
        <taxon>Vespidae</taxon>
        <taxon>Vespinae</taxon>
        <taxon>Vespula</taxon>
    </lineage>
</organism>
<dbReference type="PANTHER" id="PTHR34095:SF1">
    <property type="entry name" value="LARGE RIBOSOMAL SUBUNIT PROTEIN ML55"/>
    <property type="match status" value="1"/>
</dbReference>
<reference evidence="1 2" key="1">
    <citation type="journal article" date="2024" name="Ann. Entomol. Soc. Am.">
        <title>Genomic analyses of the southern and eastern yellowjacket wasps (Hymenoptera: Vespidae) reveal evolutionary signatures of social life.</title>
        <authorList>
            <person name="Catto M.A."/>
            <person name="Caine P.B."/>
            <person name="Orr S.E."/>
            <person name="Hunt B.G."/>
            <person name="Goodisman M.A.D."/>
        </authorList>
    </citation>
    <scope>NUCLEOTIDE SEQUENCE [LARGE SCALE GENOMIC DNA]</scope>
    <source>
        <strain evidence="1">232</strain>
        <tissue evidence="1">Head and thorax</tissue>
    </source>
</reference>
<protein>
    <recommendedName>
        <fullName evidence="3">39S ribosomal protein L55, mitochondrial</fullName>
    </recommendedName>
</protein>
<dbReference type="InterPro" id="IPR044884">
    <property type="entry name" value="Ribosomal_mL55_sf"/>
</dbReference>
<keyword evidence="2" id="KW-1185">Reference proteome</keyword>
<dbReference type="Proteomes" id="UP001607303">
    <property type="component" value="Unassembled WGS sequence"/>
</dbReference>